<dbReference type="PROSITE" id="PS51375">
    <property type="entry name" value="PPR"/>
    <property type="match status" value="1"/>
</dbReference>
<dbReference type="Pfam" id="PF25245">
    <property type="entry name" value="TPR_At1g68980"/>
    <property type="match status" value="1"/>
</dbReference>
<dbReference type="PANTHER" id="PTHR46598:SF3">
    <property type="entry name" value="OS07G0495300 PROTEIN"/>
    <property type="match status" value="1"/>
</dbReference>
<dbReference type="InterPro" id="IPR002885">
    <property type="entry name" value="PPR_rpt"/>
</dbReference>
<gene>
    <name evidence="6" type="ORF">FNV43_RR08931</name>
</gene>
<feature type="domain" description="At1g68980-like TPR repeats" evidence="5">
    <location>
        <begin position="86"/>
        <end position="205"/>
    </location>
</feature>
<evidence type="ECO:0000256" key="1">
    <source>
        <dbReference type="ARBA" id="ARBA00007626"/>
    </source>
</evidence>
<feature type="domain" description="Pentatricopeptide repeat-containing protein-mitochondrial" evidence="4">
    <location>
        <begin position="446"/>
        <end position="583"/>
    </location>
</feature>
<evidence type="ECO:0000259" key="4">
    <source>
        <dbReference type="Pfam" id="PF23276"/>
    </source>
</evidence>
<dbReference type="AlphaFoldDB" id="A0A8K0H9U6"/>
<evidence type="ECO:0008006" key="8">
    <source>
        <dbReference type="Google" id="ProtNLM"/>
    </source>
</evidence>
<dbReference type="Gene3D" id="1.25.40.10">
    <property type="entry name" value="Tetratricopeptide repeat domain"/>
    <property type="match status" value="3"/>
</dbReference>
<accession>A0A8K0H9U6</accession>
<protein>
    <recommendedName>
        <fullName evidence="8">Pentatricopeptide repeat-containing protein</fullName>
    </recommendedName>
</protein>
<evidence type="ECO:0000313" key="6">
    <source>
        <dbReference type="EMBL" id="KAF3448218.1"/>
    </source>
</evidence>
<dbReference type="PANTHER" id="PTHR46598">
    <property type="entry name" value="BNAC05G43320D PROTEIN"/>
    <property type="match status" value="1"/>
</dbReference>
<dbReference type="NCBIfam" id="TIGR00756">
    <property type="entry name" value="PPR"/>
    <property type="match status" value="1"/>
</dbReference>
<dbReference type="OrthoDB" id="783540at2759"/>
<dbReference type="Pfam" id="PF23276">
    <property type="entry name" value="TPR_24"/>
    <property type="match status" value="1"/>
</dbReference>
<name>A0A8K0H9U6_9ROSA</name>
<evidence type="ECO:0000256" key="2">
    <source>
        <dbReference type="ARBA" id="ARBA00022737"/>
    </source>
</evidence>
<dbReference type="Proteomes" id="UP000796880">
    <property type="component" value="Unassembled WGS sequence"/>
</dbReference>
<reference evidence="6" key="1">
    <citation type="submission" date="2020-03" db="EMBL/GenBank/DDBJ databases">
        <title>A high-quality chromosome-level genome assembly of a woody plant with both climbing and erect habits, Rhamnella rubrinervis.</title>
        <authorList>
            <person name="Lu Z."/>
            <person name="Yang Y."/>
            <person name="Zhu X."/>
            <person name="Sun Y."/>
        </authorList>
    </citation>
    <scope>NUCLEOTIDE SEQUENCE</scope>
    <source>
        <strain evidence="6">BYM</strain>
        <tissue evidence="6">Leaf</tissue>
    </source>
</reference>
<evidence type="ECO:0000313" key="7">
    <source>
        <dbReference type="Proteomes" id="UP000796880"/>
    </source>
</evidence>
<dbReference type="InterPro" id="IPR057027">
    <property type="entry name" value="TPR_mt"/>
</dbReference>
<dbReference type="InterPro" id="IPR057440">
    <property type="entry name" value="At1g68980-like_TPR"/>
</dbReference>
<keyword evidence="7" id="KW-1185">Reference proteome</keyword>
<dbReference type="InterPro" id="IPR011990">
    <property type="entry name" value="TPR-like_helical_dom_sf"/>
</dbReference>
<proteinExistence type="inferred from homology"/>
<keyword evidence="2" id="KW-0677">Repeat</keyword>
<sequence>MALLLLKEHLSPSRLIQNGSLGHSVVAAVQRTALLSIYSRKYVVIRSFGSRAVIFDHKQYQNSSTCHFSTSIQPGRLCWEGSSHAILLNKLEVALKNHQVDEAWESFSDFKKLYGFPEVSFVHMLITELSYSSNPHWLRKASDLVLLILNEKSDMLQPDILTKLSLSLARSQIPSPATKILRSMLEKEVLPSMDVLLLVVLHLVKTEIGTHLASNFLVQICEFFRRLSANKSNRVKLMKPDTMIFNLVLDACVRFKLSFKGQQIMELMAQTGVVADAHSIVIISQIHEMNGQRDEIKKYKPYINQLSAPFICHYRQFYDSLLKLHFKFDDIGAATELVWDFCRYQESVPVQRDWKDSEKTYLVPIGSHNIKSALKLQIQPALLQKDSVLKAEAKQELVMFRNGKLVLSNKALAKLISGYKKVGNISELSKVLFRIQKESCSLRGSSLCSDVIDACIHLGWLEIAHDILDDMEAGGAPMGHNTYMSLLKAYSKGNMLREAKALLKQMRKAGLAMNLCDEMVNDTALYMNRSSFTGKSDLAESFAQEMREEEKVIPSMVYEINSSIYFFCKAKMIEDAIKTYRKMQVIKIQPTLQTFSNLVYGYSSLGMYRDITILWGDIKRNMEGGNLVVSKDLYEYLLMNFLQGGYFERVMEVIGLMEERGMYTDKWMYRCEFLKHHKNLYRNLKASEARTDAQRNRLRYVLAFRKWAGIV</sequence>
<comment type="similarity">
    <text evidence="1">Belongs to the PPR family. P subfamily.</text>
</comment>
<organism evidence="6 7">
    <name type="scientific">Rhamnella rubrinervis</name>
    <dbReference type="NCBI Taxonomy" id="2594499"/>
    <lineage>
        <taxon>Eukaryota</taxon>
        <taxon>Viridiplantae</taxon>
        <taxon>Streptophyta</taxon>
        <taxon>Embryophyta</taxon>
        <taxon>Tracheophyta</taxon>
        <taxon>Spermatophyta</taxon>
        <taxon>Magnoliopsida</taxon>
        <taxon>eudicotyledons</taxon>
        <taxon>Gunneridae</taxon>
        <taxon>Pentapetalae</taxon>
        <taxon>rosids</taxon>
        <taxon>fabids</taxon>
        <taxon>Rosales</taxon>
        <taxon>Rhamnaceae</taxon>
        <taxon>rhamnoid group</taxon>
        <taxon>Rhamneae</taxon>
        <taxon>Rhamnella</taxon>
    </lineage>
</organism>
<evidence type="ECO:0000259" key="5">
    <source>
        <dbReference type="Pfam" id="PF25245"/>
    </source>
</evidence>
<dbReference type="EMBL" id="VOIH02000004">
    <property type="protein sequence ID" value="KAF3448218.1"/>
    <property type="molecule type" value="Genomic_DNA"/>
</dbReference>
<feature type="repeat" description="PPR" evidence="3">
    <location>
        <begin position="479"/>
        <end position="513"/>
    </location>
</feature>
<evidence type="ECO:0000256" key="3">
    <source>
        <dbReference type="PROSITE-ProRule" id="PRU00708"/>
    </source>
</evidence>
<comment type="caution">
    <text evidence="6">The sequence shown here is derived from an EMBL/GenBank/DDBJ whole genome shotgun (WGS) entry which is preliminary data.</text>
</comment>